<comment type="caution">
    <text evidence="5">The sequence shown here is derived from an EMBL/GenBank/DDBJ whole genome shotgun (WGS) entry which is preliminary data.</text>
</comment>
<feature type="compositionally biased region" description="Pro residues" evidence="3">
    <location>
        <begin position="594"/>
        <end position="603"/>
    </location>
</feature>
<name>A0AAV5GCS1_9BASI</name>
<dbReference type="InterPro" id="IPR000008">
    <property type="entry name" value="C2_dom"/>
</dbReference>
<dbReference type="GO" id="GO:0046872">
    <property type="term" value="F:metal ion binding"/>
    <property type="evidence" value="ECO:0007669"/>
    <property type="project" value="UniProtKB-KW"/>
</dbReference>
<feature type="compositionally biased region" description="Pro residues" evidence="3">
    <location>
        <begin position="529"/>
        <end position="570"/>
    </location>
</feature>
<organism evidence="5 6">
    <name type="scientific">Rhodotorula paludigena</name>
    <dbReference type="NCBI Taxonomy" id="86838"/>
    <lineage>
        <taxon>Eukaryota</taxon>
        <taxon>Fungi</taxon>
        <taxon>Dikarya</taxon>
        <taxon>Basidiomycota</taxon>
        <taxon>Pucciniomycotina</taxon>
        <taxon>Microbotryomycetes</taxon>
        <taxon>Sporidiobolales</taxon>
        <taxon>Sporidiobolaceae</taxon>
        <taxon>Rhodotorula</taxon>
    </lineage>
</organism>
<dbReference type="InterPro" id="IPR035892">
    <property type="entry name" value="C2_domain_sf"/>
</dbReference>
<dbReference type="SUPFAM" id="SSF49562">
    <property type="entry name" value="C2 domain (Calcium/lipid-binding domain, CaLB)"/>
    <property type="match status" value="1"/>
</dbReference>
<evidence type="ECO:0000256" key="3">
    <source>
        <dbReference type="SAM" id="MobiDB-lite"/>
    </source>
</evidence>
<keyword evidence="2" id="KW-0106">Calcium</keyword>
<sequence length="663" mass="68554">MQPPPPSPPARDRILGTLVVIVIRAKNLPNKARLGKQNPYCTVTYGLHKKRTNTIERGGQQPEWDAEFRFEILKDGLGGEEQLTGAGVVVNPKGGVLPAAAGSATASSGASIASKDGASPSAAAGAGAAAGTSKLDKRNSNTLVVAPVATGYPPGRKVLKLACWADDSRDPKLIGEGELDLEDTLKKGRFDDWVPLERKNRYAGEVYLELTWYSNEPRPQRTRKTSSSSSAAGAGAYGGAGSRVEDCSGSENGTEEWDGGSQVGLSIPGHQPSRASLSSIPAPTEISADYPDPDLAPLTSSMSTMSIGRPPLPQPPVARPASHATPYYQHSVPSSQSHQQLPDAATSSSAGYAGYPSYPATTYPLGAPTPSQDLQQHSGSYTRYQASEFGQYAQPQQPQMGEFKQLAHEHYAAQSRPHQAYSTPAPPPALYGYASPPPGSYTSHPPQPPMPPIPPTESAYWQGQPQHPAPPGSDVASSASYPTLPHSSSQTTIYAAPPPHSAPPSGFAPAPTFAPPPPPSLAGAYSSFAPPPSLPQPPIPPMPPQPPSFASPPPPPPSLRGDLPTPPPRPASTSYGAPPVPPLPPASAGGYYGVPPPPPPPQDPYSSYGAGAPPPSSASSASTFSPPSLPPPPVHPSVASANAGSSSRTPGPGLGRPLPGAFR</sequence>
<evidence type="ECO:0000313" key="5">
    <source>
        <dbReference type="EMBL" id="GJN90361.1"/>
    </source>
</evidence>
<evidence type="ECO:0000256" key="2">
    <source>
        <dbReference type="ARBA" id="ARBA00022837"/>
    </source>
</evidence>
<accession>A0AAV5GCS1</accession>
<proteinExistence type="predicted"/>
<protein>
    <recommendedName>
        <fullName evidence="4">C2 domain-containing protein</fullName>
    </recommendedName>
</protein>
<dbReference type="EMBL" id="BQKY01000006">
    <property type="protein sequence ID" value="GJN90361.1"/>
    <property type="molecule type" value="Genomic_DNA"/>
</dbReference>
<feature type="region of interest" description="Disordered" evidence="3">
    <location>
        <begin position="218"/>
        <end position="663"/>
    </location>
</feature>
<keyword evidence="1" id="KW-0479">Metal-binding</keyword>
<feature type="domain" description="C2" evidence="4">
    <location>
        <begin position="1"/>
        <end position="194"/>
    </location>
</feature>
<dbReference type="Proteomes" id="UP001342314">
    <property type="component" value="Unassembled WGS sequence"/>
</dbReference>
<dbReference type="PROSITE" id="PS50004">
    <property type="entry name" value="C2"/>
    <property type="match status" value="1"/>
</dbReference>
<keyword evidence="6" id="KW-1185">Reference proteome</keyword>
<feature type="compositionally biased region" description="Low complexity" evidence="3">
    <location>
        <begin position="604"/>
        <end position="626"/>
    </location>
</feature>
<dbReference type="SMART" id="SM00239">
    <property type="entry name" value="C2"/>
    <property type="match status" value="1"/>
</dbReference>
<dbReference type="PANTHER" id="PTHR46502:SF2">
    <property type="entry name" value="16 KDA PHLOEM PROTEIN 2"/>
    <property type="match status" value="1"/>
</dbReference>
<dbReference type="PANTHER" id="PTHR46502">
    <property type="entry name" value="C2 DOMAIN-CONTAINING"/>
    <property type="match status" value="1"/>
</dbReference>
<feature type="compositionally biased region" description="Low complexity" evidence="3">
    <location>
        <begin position="636"/>
        <end position="663"/>
    </location>
</feature>
<feature type="compositionally biased region" description="Pro residues" evidence="3">
    <location>
        <begin position="424"/>
        <end position="455"/>
    </location>
</feature>
<dbReference type="Pfam" id="PF00168">
    <property type="entry name" value="C2"/>
    <property type="match status" value="2"/>
</dbReference>
<evidence type="ECO:0000256" key="1">
    <source>
        <dbReference type="ARBA" id="ARBA00022723"/>
    </source>
</evidence>
<feature type="compositionally biased region" description="Polar residues" evidence="3">
    <location>
        <begin position="475"/>
        <end position="493"/>
    </location>
</feature>
<feature type="compositionally biased region" description="Polar residues" evidence="3">
    <location>
        <begin position="369"/>
        <end position="385"/>
    </location>
</feature>
<dbReference type="Gene3D" id="2.60.40.150">
    <property type="entry name" value="C2 domain"/>
    <property type="match status" value="1"/>
</dbReference>
<reference evidence="5 6" key="1">
    <citation type="submission" date="2021-12" db="EMBL/GenBank/DDBJ databases">
        <title>High titer production of polyol ester of fatty acids by Rhodotorula paludigena BS15 towards product separation-free biomass refinery.</title>
        <authorList>
            <person name="Mano J."/>
            <person name="Ono H."/>
            <person name="Tanaka T."/>
            <person name="Naito K."/>
            <person name="Sushida H."/>
            <person name="Ike M."/>
            <person name="Tokuyasu K."/>
            <person name="Kitaoka M."/>
        </authorList>
    </citation>
    <scope>NUCLEOTIDE SEQUENCE [LARGE SCALE GENOMIC DNA]</scope>
    <source>
        <strain evidence="5 6">BS15</strain>
    </source>
</reference>
<feature type="compositionally biased region" description="Low complexity" evidence="3">
    <location>
        <begin position="326"/>
        <end position="361"/>
    </location>
</feature>
<evidence type="ECO:0000313" key="6">
    <source>
        <dbReference type="Proteomes" id="UP001342314"/>
    </source>
</evidence>
<gene>
    <name evidence="5" type="ORF">Rhopal_003372-T1</name>
</gene>
<dbReference type="AlphaFoldDB" id="A0AAV5GCS1"/>
<evidence type="ECO:0000259" key="4">
    <source>
        <dbReference type="PROSITE" id="PS50004"/>
    </source>
</evidence>